<dbReference type="GO" id="GO:0016616">
    <property type="term" value="F:oxidoreductase activity, acting on the CH-OH group of donors, NAD or NADP as acceptor"/>
    <property type="evidence" value="ECO:0007669"/>
    <property type="project" value="InterPro"/>
</dbReference>
<dbReference type="CDD" id="cd05324">
    <property type="entry name" value="carb_red_PTCR-like_SDR_c"/>
    <property type="match status" value="1"/>
</dbReference>
<reference evidence="7 8" key="1">
    <citation type="submission" date="2019-11" db="EMBL/GenBank/DDBJ databases">
        <authorList>
            <person name="Holert J."/>
        </authorList>
    </citation>
    <scope>NUCLEOTIDE SEQUENCE [LARGE SCALE GENOMIC DNA]</scope>
    <source>
        <strain evidence="5">BC3_2A</strain>
        <strain evidence="6">SB11_1A</strain>
    </source>
</reference>
<dbReference type="PRINTS" id="PR00080">
    <property type="entry name" value="SDRFAMILY"/>
</dbReference>
<dbReference type="AlphaFoldDB" id="A0A5S9N5E3"/>
<gene>
    <name evidence="6" type="primary">actIII</name>
    <name evidence="6" type="ORF">IHBHHGIJ_00776</name>
    <name evidence="5" type="ORF">KFEGEMFD_00374</name>
</gene>
<evidence type="ECO:0000256" key="1">
    <source>
        <dbReference type="ARBA" id="ARBA00006484"/>
    </source>
</evidence>
<dbReference type="EC" id="1.3.1.-" evidence="6"/>
<dbReference type="RefSeq" id="WP_159267443.1">
    <property type="nucleotide sequence ID" value="NZ_CACSIK010000001.1"/>
</dbReference>
<dbReference type="OrthoDB" id="9787298at2"/>
<evidence type="ECO:0000313" key="6">
    <source>
        <dbReference type="EMBL" id="CAA0084985.1"/>
    </source>
</evidence>
<keyword evidence="2" id="KW-0521">NADP</keyword>
<dbReference type="PANTHER" id="PTHR43963:SF6">
    <property type="entry name" value="CHAIN DEHYDROGENASE FAMILY PROTEIN, PUTATIVE (AFU_ORTHOLOGUE AFUA_3G15350)-RELATED"/>
    <property type="match status" value="1"/>
</dbReference>
<dbReference type="InterPro" id="IPR045313">
    <property type="entry name" value="CBR1-like"/>
</dbReference>
<evidence type="ECO:0000313" key="7">
    <source>
        <dbReference type="Proteomes" id="UP000435877"/>
    </source>
</evidence>
<sequence>MTKFKTALVTGANRGIGLETVRQLAIKGIHVFATVRSLSSAEQLHKLIEQGLSVTVVQLDVCSQESVDTLAARLLSEHVKIDILINNAGVALDQWVPALELDIDLWRQTMEVNLYGALRLCQAFIPAMIADGSGRIVNVSSELGSLQDVQLGSTLAYRSSKTALNSLTALLACELKVYPDILVNASCPGWVKTALGGDDAPLSVAEGADTTVWLATLASGQSGGLYRERKIWPW</sequence>
<evidence type="ECO:0000313" key="8">
    <source>
        <dbReference type="Proteomes" id="UP000439591"/>
    </source>
</evidence>
<dbReference type="PANTHER" id="PTHR43963">
    <property type="entry name" value="CARBONYL REDUCTASE 1-RELATED"/>
    <property type="match status" value="1"/>
</dbReference>
<dbReference type="Proteomes" id="UP000435877">
    <property type="component" value="Unassembled WGS sequence"/>
</dbReference>
<evidence type="ECO:0000256" key="3">
    <source>
        <dbReference type="ARBA" id="ARBA00023002"/>
    </source>
</evidence>
<proteinExistence type="inferred from homology"/>
<dbReference type="InterPro" id="IPR036291">
    <property type="entry name" value="NAD(P)-bd_dom_sf"/>
</dbReference>
<dbReference type="PRINTS" id="PR00081">
    <property type="entry name" value="GDHRDH"/>
</dbReference>
<protein>
    <submittedName>
        <fullName evidence="6">Ketoacyl reductase</fullName>
        <ecNumber evidence="6">1.3.1.-</ecNumber>
    </submittedName>
</protein>
<evidence type="ECO:0000256" key="4">
    <source>
        <dbReference type="RuleBase" id="RU000363"/>
    </source>
</evidence>
<dbReference type="Pfam" id="PF00106">
    <property type="entry name" value="adh_short"/>
    <property type="match status" value="1"/>
</dbReference>
<dbReference type="Proteomes" id="UP000439591">
    <property type="component" value="Unassembled WGS sequence"/>
</dbReference>
<dbReference type="EMBL" id="CACSIM010000001">
    <property type="protein sequence ID" value="CAA0081311.1"/>
    <property type="molecule type" value="Genomic_DNA"/>
</dbReference>
<keyword evidence="7" id="KW-1185">Reference proteome</keyword>
<accession>A0A5S9N5E3</accession>
<dbReference type="Gene3D" id="3.40.50.720">
    <property type="entry name" value="NAD(P)-binding Rossmann-like Domain"/>
    <property type="match status" value="1"/>
</dbReference>
<evidence type="ECO:0000256" key="2">
    <source>
        <dbReference type="ARBA" id="ARBA00022857"/>
    </source>
</evidence>
<dbReference type="InterPro" id="IPR002347">
    <property type="entry name" value="SDR_fam"/>
</dbReference>
<evidence type="ECO:0000313" key="5">
    <source>
        <dbReference type="EMBL" id="CAA0081311.1"/>
    </source>
</evidence>
<name>A0A5S9N5E3_9GAMM</name>
<dbReference type="SUPFAM" id="SSF51735">
    <property type="entry name" value="NAD(P)-binding Rossmann-fold domains"/>
    <property type="match status" value="1"/>
</dbReference>
<organism evidence="6 7">
    <name type="scientific">Zhongshania aliphaticivorans</name>
    <dbReference type="NCBI Taxonomy" id="1470434"/>
    <lineage>
        <taxon>Bacteria</taxon>
        <taxon>Pseudomonadati</taxon>
        <taxon>Pseudomonadota</taxon>
        <taxon>Gammaproteobacteria</taxon>
        <taxon>Cellvibrionales</taxon>
        <taxon>Spongiibacteraceae</taxon>
        <taxon>Zhongshania</taxon>
    </lineage>
</organism>
<keyword evidence="3 6" id="KW-0560">Oxidoreductase</keyword>
<comment type="similarity">
    <text evidence="1 4">Belongs to the short-chain dehydrogenases/reductases (SDR) family.</text>
</comment>
<dbReference type="EMBL" id="CACSIK010000001">
    <property type="protein sequence ID" value="CAA0084985.1"/>
    <property type="molecule type" value="Genomic_DNA"/>
</dbReference>